<proteinExistence type="predicted"/>
<dbReference type="EMBL" id="ASPP01004820">
    <property type="protein sequence ID" value="ETO31602.1"/>
    <property type="molecule type" value="Genomic_DNA"/>
</dbReference>
<comment type="caution">
    <text evidence="3">The sequence shown here is derived from an EMBL/GenBank/DDBJ whole genome shotgun (WGS) entry which is preliminary data.</text>
</comment>
<keyword evidence="4" id="KW-1185">Reference proteome</keyword>
<sequence>MGQKLIKSKEVMLNSSQSNEIKTETNETEENEDSSEYIIKDCNFWLKRIEDVELFMHNATDHTQLDDVESFLQTVPAEVTLYDVDEGLYPEPPVLEDAEAIQILNEWTPDKGRDAIKDINEQLERRLKSLEASKAPRIKRVEEELQEFTMAKKFYEECLEDPEHAKDKKMGEIKHSNELPKYLLDPDEQDDEDMVRQSLQLIDGKLGDLKEEEQRLKQNRDVRTDDCAKLHEYYLALLRLMPMKRPSKHKKSKFLSIQNKQTNKKKNAHYITYTCT</sequence>
<organism evidence="3 4">
    <name type="scientific">Reticulomyxa filosa</name>
    <dbReference type="NCBI Taxonomy" id="46433"/>
    <lineage>
        <taxon>Eukaryota</taxon>
        <taxon>Sar</taxon>
        <taxon>Rhizaria</taxon>
        <taxon>Retaria</taxon>
        <taxon>Foraminifera</taxon>
        <taxon>Monothalamids</taxon>
        <taxon>Reticulomyxidae</taxon>
        <taxon>Reticulomyxa</taxon>
    </lineage>
</organism>
<keyword evidence="1" id="KW-0175">Coiled coil</keyword>
<feature type="region of interest" description="Disordered" evidence="2">
    <location>
        <begin position="1"/>
        <end position="34"/>
    </location>
</feature>
<dbReference type="Proteomes" id="UP000023152">
    <property type="component" value="Unassembled WGS sequence"/>
</dbReference>
<evidence type="ECO:0000313" key="4">
    <source>
        <dbReference type="Proteomes" id="UP000023152"/>
    </source>
</evidence>
<dbReference type="AlphaFoldDB" id="X6P218"/>
<feature type="coiled-coil region" evidence="1">
    <location>
        <begin position="113"/>
        <end position="158"/>
    </location>
</feature>
<accession>X6P218</accession>
<evidence type="ECO:0000256" key="1">
    <source>
        <dbReference type="SAM" id="Coils"/>
    </source>
</evidence>
<evidence type="ECO:0000256" key="2">
    <source>
        <dbReference type="SAM" id="MobiDB-lite"/>
    </source>
</evidence>
<reference evidence="3 4" key="1">
    <citation type="journal article" date="2013" name="Curr. Biol.">
        <title>The Genome of the Foraminiferan Reticulomyxa filosa.</title>
        <authorList>
            <person name="Glockner G."/>
            <person name="Hulsmann N."/>
            <person name="Schleicher M."/>
            <person name="Noegel A.A."/>
            <person name="Eichinger L."/>
            <person name="Gallinger C."/>
            <person name="Pawlowski J."/>
            <person name="Sierra R."/>
            <person name="Euteneuer U."/>
            <person name="Pillet L."/>
            <person name="Moustafa A."/>
            <person name="Platzer M."/>
            <person name="Groth M."/>
            <person name="Szafranski K."/>
            <person name="Schliwa M."/>
        </authorList>
    </citation>
    <scope>NUCLEOTIDE SEQUENCE [LARGE SCALE GENOMIC DNA]</scope>
</reference>
<gene>
    <name evidence="3" type="ORF">RFI_05517</name>
</gene>
<name>X6P218_RETFI</name>
<protein>
    <submittedName>
        <fullName evidence="3">Uncharacterized protein</fullName>
    </submittedName>
</protein>
<evidence type="ECO:0000313" key="3">
    <source>
        <dbReference type="EMBL" id="ETO31602.1"/>
    </source>
</evidence>